<accession>A0A0U9H4G3</accession>
<gene>
    <name evidence="1" type="ORF">OPHB3_1500</name>
</gene>
<protein>
    <submittedName>
        <fullName evidence="1">Ribosomal-protein-serine acetyltransferase</fullName>
    </submittedName>
</protein>
<dbReference type="Proteomes" id="UP000052946">
    <property type="component" value="Unassembled WGS sequence"/>
</dbReference>
<keyword evidence="1" id="KW-0808">Transferase</keyword>
<evidence type="ECO:0000313" key="2">
    <source>
        <dbReference type="Proteomes" id="UP000052946"/>
    </source>
</evidence>
<proteinExistence type="predicted"/>
<organism evidence="1 2">
    <name type="scientific">Oceanobacillus picturae</name>
    <dbReference type="NCBI Taxonomy" id="171693"/>
    <lineage>
        <taxon>Bacteria</taxon>
        <taxon>Bacillati</taxon>
        <taxon>Bacillota</taxon>
        <taxon>Bacilli</taxon>
        <taxon>Bacillales</taxon>
        <taxon>Bacillaceae</taxon>
        <taxon>Oceanobacillus</taxon>
    </lineage>
</organism>
<name>A0A0U9H4G3_9BACI</name>
<reference evidence="2" key="1">
    <citation type="submission" date="2015-07" db="EMBL/GenBank/DDBJ databases">
        <title>Draft Genome Sequence of Oceanobacillus picturae Heshi-B3 that Was Isolated from Fermented Rice Bran with Aging Salted Mackerel, Which Was Named Heshiko as Traditional Fermented Seafood in Japan.</title>
        <authorList>
            <person name="Akuzawa S."/>
            <person name="Nakagawa J."/>
            <person name="Kanekatsu T."/>
            <person name="Kanesaki Y."/>
            <person name="Suzuki T."/>
        </authorList>
    </citation>
    <scope>NUCLEOTIDE SEQUENCE [LARGE SCALE GENOMIC DNA]</scope>
    <source>
        <strain evidence="2">Heshi-B3</strain>
    </source>
</reference>
<dbReference type="EMBL" id="BBXV01000016">
    <property type="protein sequence ID" value="GAQ17575.1"/>
    <property type="molecule type" value="Genomic_DNA"/>
</dbReference>
<reference evidence="1 2" key="2">
    <citation type="journal article" date="2016" name="Genome Announc.">
        <title>Draft Genome Sequence of Oceanobacillus picturae Heshi-B3, Isolated from Fermented Rice Bran in a Traditional Japanese Seafood Dish.</title>
        <authorList>
            <person name="Akuzawa S."/>
            <person name="Nagaoka J."/>
            <person name="Kanekatsu M."/>
            <person name="Kanesaki Y."/>
            <person name="Suzuki T."/>
        </authorList>
    </citation>
    <scope>NUCLEOTIDE SEQUENCE [LARGE SCALE GENOMIC DNA]</scope>
    <source>
        <strain evidence="1 2">Heshi-B3</strain>
    </source>
</reference>
<evidence type="ECO:0000313" key="1">
    <source>
        <dbReference type="EMBL" id="GAQ17575.1"/>
    </source>
</evidence>
<comment type="caution">
    <text evidence="1">The sequence shown here is derived from an EMBL/GenBank/DDBJ whole genome shotgun (WGS) entry which is preliminary data.</text>
</comment>
<sequence>MNEQFSLTKCIQLGKINNTGGKDMYKMHIDSENHLSILEPRHASELYKVIDDSRKNIGK</sequence>
<dbReference type="AlphaFoldDB" id="A0A0U9H4G3"/>
<dbReference type="GO" id="GO:0016740">
    <property type="term" value="F:transferase activity"/>
    <property type="evidence" value="ECO:0007669"/>
    <property type="project" value="UniProtKB-KW"/>
</dbReference>